<dbReference type="EnsemblMetazoa" id="tetur14g00750.1">
    <property type="protein sequence ID" value="tetur14g00750.1"/>
    <property type="gene ID" value="tetur14g00750"/>
</dbReference>
<evidence type="ECO:0000313" key="1">
    <source>
        <dbReference type="EnsemblMetazoa" id="tetur14g00750.1"/>
    </source>
</evidence>
<keyword evidence="2" id="KW-1185">Reference proteome</keyword>
<name>T1KL13_TETUR</name>
<organism evidence="1 2">
    <name type="scientific">Tetranychus urticae</name>
    <name type="common">Two-spotted spider mite</name>
    <dbReference type="NCBI Taxonomy" id="32264"/>
    <lineage>
        <taxon>Eukaryota</taxon>
        <taxon>Metazoa</taxon>
        <taxon>Ecdysozoa</taxon>
        <taxon>Arthropoda</taxon>
        <taxon>Chelicerata</taxon>
        <taxon>Arachnida</taxon>
        <taxon>Acari</taxon>
        <taxon>Acariformes</taxon>
        <taxon>Trombidiformes</taxon>
        <taxon>Prostigmata</taxon>
        <taxon>Eleutherengona</taxon>
        <taxon>Raphignathae</taxon>
        <taxon>Tetranychoidea</taxon>
        <taxon>Tetranychidae</taxon>
        <taxon>Tetranychus</taxon>
    </lineage>
</organism>
<proteinExistence type="predicted"/>
<accession>T1KL13</accession>
<dbReference type="AlphaFoldDB" id="T1KL13"/>
<dbReference type="EMBL" id="CAEY01000201">
    <property type="status" value="NOT_ANNOTATED_CDS"/>
    <property type="molecule type" value="Genomic_DNA"/>
</dbReference>
<sequence length="27" mass="3145">MNPQGRKGFVPLLWMTCTHQPYQPKVS</sequence>
<dbReference type="Proteomes" id="UP000015104">
    <property type="component" value="Unassembled WGS sequence"/>
</dbReference>
<protein>
    <submittedName>
        <fullName evidence="1">Uncharacterized protein</fullName>
    </submittedName>
</protein>
<dbReference type="HOGENOM" id="CLU_3415441_0_0_1"/>
<reference evidence="1" key="2">
    <citation type="submission" date="2015-06" db="UniProtKB">
        <authorList>
            <consortium name="EnsemblMetazoa"/>
        </authorList>
    </citation>
    <scope>IDENTIFICATION</scope>
</reference>
<reference evidence="2" key="1">
    <citation type="submission" date="2011-08" db="EMBL/GenBank/DDBJ databases">
        <authorList>
            <person name="Rombauts S."/>
        </authorList>
    </citation>
    <scope>NUCLEOTIDE SEQUENCE</scope>
    <source>
        <strain evidence="2">London</strain>
    </source>
</reference>
<evidence type="ECO:0000313" key="2">
    <source>
        <dbReference type="Proteomes" id="UP000015104"/>
    </source>
</evidence>